<feature type="repeat" description="TPR" evidence="3">
    <location>
        <begin position="302"/>
        <end position="335"/>
    </location>
</feature>
<dbReference type="InterPro" id="IPR019734">
    <property type="entry name" value="TPR_rpt"/>
</dbReference>
<keyword evidence="1" id="KW-0677">Repeat</keyword>
<accession>A0ABT7BZ21</accession>
<reference evidence="5 6" key="1">
    <citation type="submission" date="2023-01" db="EMBL/GenBank/DDBJ databases">
        <title>Novel diversity within Roseofilum (Cyanobacteria; Desertifilaceae) from marine benthic mats with descriptions of four novel species.</title>
        <authorList>
            <person name="Wang Y."/>
            <person name="Berthold D.E."/>
            <person name="Hu J."/>
            <person name="Lefler F.W."/>
            <person name="Laughinghouse H.D. IV."/>
        </authorList>
    </citation>
    <scope>NUCLEOTIDE SEQUENCE [LARGE SCALE GENOMIC DNA]</scope>
    <source>
        <strain evidence="5 6">BLCC-M143</strain>
    </source>
</reference>
<dbReference type="SUPFAM" id="SSF48439">
    <property type="entry name" value="Protein prenylyltransferase"/>
    <property type="match status" value="1"/>
</dbReference>
<dbReference type="Gene3D" id="1.25.40.10">
    <property type="entry name" value="Tetratricopeptide repeat domain"/>
    <property type="match status" value="3"/>
</dbReference>
<dbReference type="Pfam" id="PF13181">
    <property type="entry name" value="TPR_8"/>
    <property type="match status" value="2"/>
</dbReference>
<gene>
    <name evidence="5" type="ORF">PMH09_14790</name>
</gene>
<keyword evidence="2 3" id="KW-0802">TPR repeat</keyword>
<dbReference type="PANTHER" id="PTHR44943">
    <property type="entry name" value="CELLULOSE SYNTHASE OPERON PROTEIN C"/>
    <property type="match status" value="1"/>
</dbReference>
<dbReference type="NCBIfam" id="NF047558">
    <property type="entry name" value="TPR_END_plus"/>
    <property type="match status" value="1"/>
</dbReference>
<feature type="repeat" description="TPR" evidence="3">
    <location>
        <begin position="336"/>
        <end position="369"/>
    </location>
</feature>
<comment type="caution">
    <text evidence="5">The sequence shown here is derived from an EMBL/GenBank/DDBJ whole genome shotgun (WGS) entry which is preliminary data.</text>
</comment>
<name>A0ABT7BZ21_9CYAN</name>
<keyword evidence="4" id="KW-0175">Coiled coil</keyword>
<proteinExistence type="predicted"/>
<dbReference type="RefSeq" id="WP_283759105.1">
    <property type="nucleotide sequence ID" value="NZ_JAQOSQ010000015.1"/>
</dbReference>
<dbReference type="PROSITE" id="PS50005">
    <property type="entry name" value="TPR"/>
    <property type="match status" value="6"/>
</dbReference>
<dbReference type="Pfam" id="PF00515">
    <property type="entry name" value="TPR_1"/>
    <property type="match status" value="3"/>
</dbReference>
<feature type="repeat" description="TPR" evidence="3">
    <location>
        <begin position="268"/>
        <end position="301"/>
    </location>
</feature>
<evidence type="ECO:0000313" key="5">
    <source>
        <dbReference type="EMBL" id="MDJ1184451.1"/>
    </source>
</evidence>
<dbReference type="EMBL" id="JAQOSQ010000015">
    <property type="protein sequence ID" value="MDJ1184451.1"/>
    <property type="molecule type" value="Genomic_DNA"/>
</dbReference>
<feature type="repeat" description="TPR" evidence="3">
    <location>
        <begin position="234"/>
        <end position="267"/>
    </location>
</feature>
<feature type="repeat" description="TPR" evidence="3">
    <location>
        <begin position="404"/>
        <end position="437"/>
    </location>
</feature>
<sequence>MTEDITGDKYSFAPWEQSNSETVEVINDLLRTLRRKKGFGLFFVQCNNPTRREEVITAIQQSFPQKQIEKIELNRQNETLYEELLECYQTKHIEIALITGVEQALYSYQDTQRLAGWSSEEIYGLSWKGVPPILSHLNRQREVFEANLPISLVFLVYSFAIDYFVQRAPDFFDWRSGFFDLVDSSDNLPIIHEELAHKRYDKYVLLSPEERTILNLNIKDRISQITLSDRDWTSQLLREQGLVFTSDFNHKQALHCYDRALELQPDYYPAWNGRGTALSKLERYEEALESYDRALELQADAHRVWSNRGNILSKLKRYEEALESYNRALQLQPEYHRAWYNRGITLSKLQRYRESVESYSQAIQLQPNHHHAWINLGYSLLKMGRKTEAFESLDKALEINKDKAKFLYHQACFFAILGKKEKSLNALSKSIELDPTRKKIAKVEWEFEIFREDSKYKLIVEL</sequence>
<dbReference type="InterPro" id="IPR051685">
    <property type="entry name" value="Ycf3/AcsC/BcsC/TPR_MFPF"/>
</dbReference>
<dbReference type="PANTHER" id="PTHR44943:SF8">
    <property type="entry name" value="TPR REPEAT-CONTAINING PROTEIN MJ0263"/>
    <property type="match status" value="1"/>
</dbReference>
<dbReference type="PROSITE" id="PS50293">
    <property type="entry name" value="TPR_REGION"/>
    <property type="match status" value="3"/>
</dbReference>
<evidence type="ECO:0000256" key="1">
    <source>
        <dbReference type="ARBA" id="ARBA00022737"/>
    </source>
</evidence>
<evidence type="ECO:0000256" key="3">
    <source>
        <dbReference type="PROSITE-ProRule" id="PRU00339"/>
    </source>
</evidence>
<dbReference type="InterPro" id="IPR011990">
    <property type="entry name" value="TPR-like_helical_dom_sf"/>
</dbReference>
<dbReference type="Proteomes" id="UP001232992">
    <property type="component" value="Unassembled WGS sequence"/>
</dbReference>
<dbReference type="SMART" id="SM00028">
    <property type="entry name" value="TPR"/>
    <property type="match status" value="6"/>
</dbReference>
<feature type="coiled-coil region" evidence="4">
    <location>
        <begin position="281"/>
        <end position="328"/>
    </location>
</feature>
<organism evidence="5 6">
    <name type="scientific">Roseofilum casamattae BLCC-M143</name>
    <dbReference type="NCBI Taxonomy" id="3022442"/>
    <lineage>
        <taxon>Bacteria</taxon>
        <taxon>Bacillati</taxon>
        <taxon>Cyanobacteriota</taxon>
        <taxon>Cyanophyceae</taxon>
        <taxon>Desertifilales</taxon>
        <taxon>Desertifilaceae</taxon>
        <taxon>Roseofilum</taxon>
        <taxon>Roseofilum casamattae</taxon>
    </lineage>
</organism>
<keyword evidence="6" id="KW-1185">Reference proteome</keyword>
<protein>
    <submittedName>
        <fullName evidence="5">Tetratricopeptide repeat protein</fullName>
    </submittedName>
</protein>
<evidence type="ECO:0000256" key="4">
    <source>
        <dbReference type="SAM" id="Coils"/>
    </source>
</evidence>
<evidence type="ECO:0000256" key="2">
    <source>
        <dbReference type="ARBA" id="ARBA00022803"/>
    </source>
</evidence>
<feature type="repeat" description="TPR" evidence="3">
    <location>
        <begin position="370"/>
        <end position="403"/>
    </location>
</feature>
<evidence type="ECO:0000313" key="6">
    <source>
        <dbReference type="Proteomes" id="UP001232992"/>
    </source>
</evidence>